<name>A0A564G1Y6_9HYPH</name>
<organism evidence="3 4">
    <name type="scientific">Methylobacterium dankookense</name>
    <dbReference type="NCBI Taxonomy" id="560405"/>
    <lineage>
        <taxon>Bacteria</taxon>
        <taxon>Pseudomonadati</taxon>
        <taxon>Pseudomonadota</taxon>
        <taxon>Alphaproteobacteria</taxon>
        <taxon>Hyphomicrobiales</taxon>
        <taxon>Methylobacteriaceae</taxon>
        <taxon>Methylobacterium</taxon>
    </lineage>
</organism>
<dbReference type="Proteomes" id="UP000401717">
    <property type="component" value="Unassembled WGS sequence"/>
</dbReference>
<evidence type="ECO:0000313" key="3">
    <source>
        <dbReference type="EMBL" id="VUF14152.1"/>
    </source>
</evidence>
<dbReference type="EMBL" id="CABFVH010000028">
    <property type="protein sequence ID" value="VUF14152.1"/>
    <property type="molecule type" value="Genomic_DNA"/>
</dbReference>
<keyword evidence="5" id="KW-1185">Reference proteome</keyword>
<keyword evidence="1" id="KW-0472">Membrane</keyword>
<evidence type="ECO:0000313" key="2">
    <source>
        <dbReference type="EMBL" id="GJD55190.1"/>
    </source>
</evidence>
<evidence type="ECO:0000313" key="5">
    <source>
        <dbReference type="Proteomes" id="UP001055303"/>
    </source>
</evidence>
<protein>
    <submittedName>
        <fullName evidence="3">Uncharacterized protein</fullName>
    </submittedName>
</protein>
<reference evidence="3 4" key="1">
    <citation type="submission" date="2019-06" db="EMBL/GenBank/DDBJ databases">
        <authorList>
            <person name="Rodrigo-Torres L."/>
            <person name="Arahal R. D."/>
            <person name="Lucena T."/>
        </authorList>
    </citation>
    <scope>NUCLEOTIDE SEQUENCE [LARGE SCALE GENOMIC DNA]</scope>
    <source>
        <strain evidence="3 4">SW08-7</strain>
    </source>
</reference>
<accession>A0A564G1Y6</accession>
<dbReference type="EMBL" id="BPQI01000020">
    <property type="protein sequence ID" value="GJD55190.1"/>
    <property type="molecule type" value="Genomic_DNA"/>
</dbReference>
<reference evidence="2" key="3">
    <citation type="submission" date="2021-08" db="EMBL/GenBank/DDBJ databases">
        <authorList>
            <person name="Tani A."/>
            <person name="Ola A."/>
            <person name="Ogura Y."/>
            <person name="Katsura K."/>
            <person name="Hayashi T."/>
        </authorList>
    </citation>
    <scope>NUCLEOTIDE SEQUENCE</scope>
    <source>
        <strain evidence="2">DSM 22415</strain>
    </source>
</reference>
<dbReference type="Proteomes" id="UP001055303">
    <property type="component" value="Unassembled WGS sequence"/>
</dbReference>
<evidence type="ECO:0000313" key="4">
    <source>
        <dbReference type="Proteomes" id="UP000401717"/>
    </source>
</evidence>
<keyword evidence="1" id="KW-1133">Transmembrane helix</keyword>
<gene>
    <name evidence="2" type="ORF">IFDJLNFL_1073</name>
    <name evidence="3" type="ORF">MTDSW087_03867</name>
</gene>
<dbReference type="AlphaFoldDB" id="A0A564G1Y6"/>
<evidence type="ECO:0000256" key="1">
    <source>
        <dbReference type="SAM" id="Phobius"/>
    </source>
</evidence>
<feature type="transmembrane region" description="Helical" evidence="1">
    <location>
        <begin position="34"/>
        <end position="51"/>
    </location>
</feature>
<feature type="transmembrane region" description="Helical" evidence="1">
    <location>
        <begin position="12"/>
        <end position="28"/>
    </location>
</feature>
<dbReference type="RefSeq" id="WP_186383909.1">
    <property type="nucleotide sequence ID" value="NZ_BPQI01000020.1"/>
</dbReference>
<proteinExistence type="predicted"/>
<reference evidence="2" key="2">
    <citation type="journal article" date="2021" name="Front. Microbiol.">
        <title>Comprehensive Comparative Genomics and Phenotyping of Methylobacterium Species.</title>
        <authorList>
            <person name="Alessa O."/>
            <person name="Ogura Y."/>
            <person name="Fujitani Y."/>
            <person name="Takami H."/>
            <person name="Hayashi T."/>
            <person name="Sahin N."/>
            <person name="Tani A."/>
        </authorList>
    </citation>
    <scope>NUCLEOTIDE SEQUENCE</scope>
    <source>
        <strain evidence="2">DSM 22415</strain>
    </source>
</reference>
<sequence length="58" mass="6283">MTIKLWLRDRVLAIGTVAAASIFLFAPIDDLTPGGQLALSLACGFALMWLLHRVSTEP</sequence>
<keyword evidence="1" id="KW-0812">Transmembrane</keyword>